<evidence type="ECO:0000256" key="3">
    <source>
        <dbReference type="ARBA" id="ARBA00022448"/>
    </source>
</evidence>
<feature type="chain" id="PRO_5045459907" evidence="11">
    <location>
        <begin position="20"/>
        <end position="362"/>
    </location>
</feature>
<dbReference type="InterPro" id="IPR033900">
    <property type="entry name" value="Gram_neg_porin_domain"/>
</dbReference>
<evidence type="ECO:0000256" key="7">
    <source>
        <dbReference type="ARBA" id="ARBA00023065"/>
    </source>
</evidence>
<keyword evidence="10" id="KW-0998">Cell outer membrane</keyword>
<dbReference type="Proteomes" id="UP001620514">
    <property type="component" value="Unassembled WGS sequence"/>
</dbReference>
<evidence type="ECO:0000256" key="4">
    <source>
        <dbReference type="ARBA" id="ARBA00022452"/>
    </source>
</evidence>
<organism evidence="13 14">
    <name type="scientific">Caballeronia udeis</name>
    <dbReference type="NCBI Taxonomy" id="1232866"/>
    <lineage>
        <taxon>Bacteria</taxon>
        <taxon>Pseudomonadati</taxon>
        <taxon>Pseudomonadota</taxon>
        <taxon>Betaproteobacteria</taxon>
        <taxon>Burkholderiales</taxon>
        <taxon>Burkholderiaceae</taxon>
        <taxon>Caballeronia</taxon>
    </lineage>
</organism>
<keyword evidence="9" id="KW-0472">Membrane</keyword>
<dbReference type="PANTHER" id="PTHR34501">
    <property type="entry name" value="PROTEIN YDDL-RELATED"/>
    <property type="match status" value="1"/>
</dbReference>
<proteinExistence type="predicted"/>
<keyword evidence="4" id="KW-1134">Transmembrane beta strand</keyword>
<dbReference type="PRINTS" id="PR00184">
    <property type="entry name" value="NEISSPPORIN"/>
</dbReference>
<feature type="domain" description="Porin" evidence="12">
    <location>
        <begin position="12"/>
        <end position="322"/>
    </location>
</feature>
<dbReference type="CDD" id="cd00342">
    <property type="entry name" value="gram_neg_porins"/>
    <property type="match status" value="1"/>
</dbReference>
<protein>
    <submittedName>
        <fullName evidence="13">Porin</fullName>
    </submittedName>
</protein>
<dbReference type="PANTHER" id="PTHR34501:SF9">
    <property type="entry name" value="MAJOR OUTER MEMBRANE PROTEIN P.IA"/>
    <property type="match status" value="1"/>
</dbReference>
<keyword evidence="14" id="KW-1185">Reference proteome</keyword>
<dbReference type="Pfam" id="PF13609">
    <property type="entry name" value="Porin_4"/>
    <property type="match status" value="1"/>
</dbReference>
<evidence type="ECO:0000256" key="2">
    <source>
        <dbReference type="ARBA" id="ARBA00011233"/>
    </source>
</evidence>
<dbReference type="EMBL" id="JBIYDN010000023">
    <property type="protein sequence ID" value="MFK4446018.1"/>
    <property type="molecule type" value="Genomic_DNA"/>
</dbReference>
<dbReference type="InterPro" id="IPR050298">
    <property type="entry name" value="Gram-neg_bact_OMP"/>
</dbReference>
<evidence type="ECO:0000256" key="1">
    <source>
        <dbReference type="ARBA" id="ARBA00004571"/>
    </source>
</evidence>
<accession>A0ABW8MQQ2</accession>
<dbReference type="SUPFAM" id="SSF56935">
    <property type="entry name" value="Porins"/>
    <property type="match status" value="1"/>
</dbReference>
<keyword evidence="5" id="KW-0812">Transmembrane</keyword>
<evidence type="ECO:0000256" key="5">
    <source>
        <dbReference type="ARBA" id="ARBA00022692"/>
    </source>
</evidence>
<sequence length="362" mass="38221">MKKLLLCLLSCGICSYANAQSSVTLYGLLDVGITYANNTGGHSKLYEDAGVLNGNRWGLRGVEDLGGGLKTIFVLENGFNISTGALGNGGTLFGRQGYVGLSSPTWGTLTLGRRPDLMINLFYYANTGYAGFYAVHALDMDRLSGEQANNAVEYDTPTYRGVSFSAMYGFSDVAGAFAGDSGSARVISFSGKFEGNGPLSLMGTYTDINGTGGSGTQTVAENILGATDIRSYGFGARYTFKDVGQVYSSVTSNRATGEAGGKSTSGVFVDAGVSYPVTPAFFVNPSVTWGRVADARYGQMNMVLDYFLSKRTDVYVGGYYQKSMTAGQGAGLPDIASFVTLNTGDSTTDKQLALRIGIRSKF</sequence>
<evidence type="ECO:0000256" key="8">
    <source>
        <dbReference type="ARBA" id="ARBA00023114"/>
    </source>
</evidence>
<evidence type="ECO:0000313" key="13">
    <source>
        <dbReference type="EMBL" id="MFK4446018.1"/>
    </source>
</evidence>
<keyword evidence="3" id="KW-0813">Transport</keyword>
<evidence type="ECO:0000259" key="12">
    <source>
        <dbReference type="Pfam" id="PF13609"/>
    </source>
</evidence>
<evidence type="ECO:0000256" key="11">
    <source>
        <dbReference type="SAM" id="SignalP"/>
    </source>
</evidence>
<keyword evidence="6 11" id="KW-0732">Signal</keyword>
<comment type="subcellular location">
    <subcellularLocation>
        <location evidence="1">Cell outer membrane</location>
        <topology evidence="1">Multi-pass membrane protein</topology>
    </subcellularLocation>
</comment>
<dbReference type="RefSeq" id="WP_404610964.1">
    <property type="nucleotide sequence ID" value="NZ_JBIYDN010000023.1"/>
</dbReference>
<feature type="signal peptide" evidence="11">
    <location>
        <begin position="1"/>
        <end position="19"/>
    </location>
</feature>
<name>A0ABW8MQQ2_9BURK</name>
<evidence type="ECO:0000313" key="14">
    <source>
        <dbReference type="Proteomes" id="UP001620514"/>
    </source>
</evidence>
<dbReference type="Gene3D" id="2.40.160.10">
    <property type="entry name" value="Porin"/>
    <property type="match status" value="1"/>
</dbReference>
<keyword evidence="7" id="KW-0406">Ion transport</keyword>
<evidence type="ECO:0000256" key="6">
    <source>
        <dbReference type="ARBA" id="ARBA00022729"/>
    </source>
</evidence>
<comment type="subunit">
    <text evidence="2">Homotrimer.</text>
</comment>
<evidence type="ECO:0000256" key="9">
    <source>
        <dbReference type="ARBA" id="ARBA00023136"/>
    </source>
</evidence>
<dbReference type="InterPro" id="IPR023614">
    <property type="entry name" value="Porin_dom_sf"/>
</dbReference>
<gene>
    <name evidence="13" type="ORF">ABH943_006050</name>
</gene>
<evidence type="ECO:0000256" key="10">
    <source>
        <dbReference type="ARBA" id="ARBA00023237"/>
    </source>
</evidence>
<reference evidence="13 14" key="1">
    <citation type="submission" date="2024-11" db="EMBL/GenBank/DDBJ databases">
        <title>Using genomics to understand microbial adaptation to soil warming.</title>
        <authorList>
            <person name="Deangelis K.M. PhD."/>
        </authorList>
    </citation>
    <scope>NUCLEOTIDE SEQUENCE [LARGE SCALE GENOMIC DNA]</scope>
    <source>
        <strain evidence="13 14">GAS97</strain>
    </source>
</reference>
<keyword evidence="8" id="KW-0626">Porin</keyword>
<comment type="caution">
    <text evidence="13">The sequence shown here is derived from an EMBL/GenBank/DDBJ whole genome shotgun (WGS) entry which is preliminary data.</text>
</comment>
<dbReference type="InterPro" id="IPR002299">
    <property type="entry name" value="Porin_Neis"/>
</dbReference>